<reference evidence="4" key="2">
    <citation type="submission" date="2020-04" db="EMBL/GenBank/DDBJ databases">
        <authorList>
            <consortium name="NCBI Genome Project"/>
        </authorList>
    </citation>
    <scope>NUCLEOTIDE SEQUENCE</scope>
    <source>
        <strain evidence="4">CBS 342.82</strain>
    </source>
</reference>
<gene>
    <name evidence="4" type="ORF">K489DRAFT_427580</name>
</gene>
<dbReference type="PANTHER" id="PTHR34693">
    <property type="entry name" value="PROTEIN PAR32"/>
    <property type="match status" value="1"/>
</dbReference>
<organism evidence="4">
    <name type="scientific">Dissoconium aciculare CBS 342.82</name>
    <dbReference type="NCBI Taxonomy" id="1314786"/>
    <lineage>
        <taxon>Eukaryota</taxon>
        <taxon>Fungi</taxon>
        <taxon>Dikarya</taxon>
        <taxon>Ascomycota</taxon>
        <taxon>Pezizomycotina</taxon>
        <taxon>Dothideomycetes</taxon>
        <taxon>Dothideomycetidae</taxon>
        <taxon>Mycosphaerellales</taxon>
        <taxon>Dissoconiaceae</taxon>
        <taxon>Dissoconium</taxon>
    </lineage>
</organism>
<evidence type="ECO:0000313" key="3">
    <source>
        <dbReference type="Proteomes" id="UP000504637"/>
    </source>
</evidence>
<proteinExistence type="predicted"/>
<sequence>MSGRGGAGNILAQQQQTERVAADVEAQLPKQVASIGQADLPNSPREDQPYAYTGRGGAGNYYVPKDLEQKGQFSNAHRSHILGDGTAAPEAAPVRLAGRGGAGNFAVGQAEAEEQARKKKLEEELLREEKVKADVAKDVSENIAVPEKAKTFDEKQGL</sequence>
<reference evidence="4" key="3">
    <citation type="submission" date="2025-08" db="UniProtKB">
        <authorList>
            <consortium name="RefSeq"/>
        </authorList>
    </citation>
    <scope>IDENTIFICATION</scope>
    <source>
        <strain evidence="4">CBS 342.82</strain>
    </source>
</reference>
<dbReference type="InterPro" id="IPR053203">
    <property type="entry name" value="Cisplatin_resist-associated"/>
</dbReference>
<evidence type="ECO:0000256" key="2">
    <source>
        <dbReference type="SAM" id="MobiDB-lite"/>
    </source>
</evidence>
<feature type="coiled-coil region" evidence="1">
    <location>
        <begin position="109"/>
        <end position="138"/>
    </location>
</feature>
<dbReference type="AlphaFoldDB" id="A0A6J3MGU9"/>
<dbReference type="Pfam" id="PF12223">
    <property type="entry name" value="DUF3602"/>
    <property type="match status" value="1"/>
</dbReference>
<dbReference type="OrthoDB" id="4159136at2759"/>
<reference evidence="4" key="1">
    <citation type="submission" date="2020-01" db="EMBL/GenBank/DDBJ databases">
        <authorList>
            <consortium name="DOE Joint Genome Institute"/>
            <person name="Haridas S."/>
            <person name="Albert R."/>
            <person name="Binder M."/>
            <person name="Bloem J."/>
            <person name="Labutti K."/>
            <person name="Salamov A."/>
            <person name="Andreopoulos B."/>
            <person name="Baker S.E."/>
            <person name="Barry K."/>
            <person name="Bills G."/>
            <person name="Bluhm B.H."/>
            <person name="Cannon C."/>
            <person name="Castanera R."/>
            <person name="Culley D.E."/>
            <person name="Daum C."/>
            <person name="Ezra D."/>
            <person name="Gonzalez J.B."/>
            <person name="Henrissat B."/>
            <person name="Kuo A."/>
            <person name="Liang C."/>
            <person name="Lipzen A."/>
            <person name="Lutzoni F."/>
            <person name="Magnuson J."/>
            <person name="Mondo S."/>
            <person name="Nolan M."/>
            <person name="Ohm R."/>
            <person name="Pangilinan J."/>
            <person name="Park H.-J."/>
            <person name="Ramirez L."/>
            <person name="Alfaro M."/>
            <person name="Sun H."/>
            <person name="Tritt A."/>
            <person name="Yoshinaga Y."/>
            <person name="Zwiers L.-H."/>
            <person name="Turgeon B.G."/>
            <person name="Goodwin S.B."/>
            <person name="Spatafora J.W."/>
            <person name="Crous P.W."/>
            <person name="Grigoriev I.V."/>
        </authorList>
    </citation>
    <scope>NUCLEOTIDE SEQUENCE</scope>
    <source>
        <strain evidence="4">CBS 342.82</strain>
    </source>
</reference>
<evidence type="ECO:0000256" key="1">
    <source>
        <dbReference type="SAM" id="Coils"/>
    </source>
</evidence>
<name>A0A6J3MGU9_9PEZI</name>
<feature type="region of interest" description="Disordered" evidence="2">
    <location>
        <begin position="1"/>
        <end position="63"/>
    </location>
</feature>
<dbReference type="PANTHER" id="PTHR34693:SF5">
    <property type="match status" value="1"/>
</dbReference>
<keyword evidence="3" id="KW-1185">Reference proteome</keyword>
<dbReference type="InterPro" id="IPR022024">
    <property type="entry name" value="DUF3602"/>
</dbReference>
<dbReference type="Proteomes" id="UP000504637">
    <property type="component" value="Unplaced"/>
</dbReference>
<dbReference type="RefSeq" id="XP_033464211.1">
    <property type="nucleotide sequence ID" value="XM_033608306.1"/>
</dbReference>
<keyword evidence="1" id="KW-0175">Coiled coil</keyword>
<evidence type="ECO:0000313" key="4">
    <source>
        <dbReference type="RefSeq" id="XP_033464211.1"/>
    </source>
</evidence>
<dbReference type="GeneID" id="54366106"/>
<protein>
    <submittedName>
        <fullName evidence="4">Uncharacterized protein</fullName>
    </submittedName>
</protein>
<accession>A0A6J3MGU9</accession>